<dbReference type="Gene3D" id="3.40.1230.10">
    <property type="entry name" value="MTH938-like"/>
    <property type="match status" value="1"/>
</dbReference>
<name>A0AAE3WCC6_9RHOB</name>
<dbReference type="CDD" id="cd00248">
    <property type="entry name" value="Mth938-like"/>
    <property type="match status" value="1"/>
</dbReference>
<reference evidence="1" key="2">
    <citation type="submission" date="2023-02" db="EMBL/GenBank/DDBJ databases">
        <title>'Rhodoalgimonas zhirmunskyi' gen. nov., isolated from a red alga.</title>
        <authorList>
            <person name="Nedashkovskaya O.I."/>
            <person name="Otstavnykh N.Y."/>
            <person name="Bystritskaya E.P."/>
            <person name="Balabanova L.A."/>
            <person name="Isaeva M.P."/>
        </authorList>
    </citation>
    <scope>NUCLEOTIDE SEQUENCE</scope>
    <source>
        <strain evidence="1">KCTC 52189</strain>
    </source>
</reference>
<dbReference type="AlphaFoldDB" id="A0AAE3WCC6"/>
<dbReference type="EMBL" id="JANHAX010000001">
    <property type="protein sequence ID" value="MDQ2089177.1"/>
    <property type="molecule type" value="Genomic_DNA"/>
</dbReference>
<dbReference type="PANTHER" id="PTHR21192:SF2">
    <property type="entry name" value="NADH DEHYDROGENASE [UBIQUINONE] 1 ALPHA SUBCOMPLEX ASSEMBLY FACTOR 3"/>
    <property type="match status" value="1"/>
</dbReference>
<dbReference type="PANTHER" id="PTHR21192">
    <property type="entry name" value="NUCLEAR PROTEIN E3-3"/>
    <property type="match status" value="1"/>
</dbReference>
<dbReference type="InterPro" id="IPR036748">
    <property type="entry name" value="MTH938-like_sf"/>
</dbReference>
<dbReference type="RefSeq" id="WP_306734426.1">
    <property type="nucleotide sequence ID" value="NZ_JANHAX010000001.1"/>
</dbReference>
<evidence type="ECO:0000313" key="2">
    <source>
        <dbReference type="Proteomes" id="UP001226762"/>
    </source>
</evidence>
<dbReference type="Pfam" id="PF04430">
    <property type="entry name" value="DUF498"/>
    <property type="match status" value="1"/>
</dbReference>
<dbReference type="Proteomes" id="UP001226762">
    <property type="component" value="Unassembled WGS sequence"/>
</dbReference>
<dbReference type="InterPro" id="IPR007523">
    <property type="entry name" value="NDUFAF3/AAMDC"/>
</dbReference>
<accession>A0AAE3WCC6</accession>
<comment type="caution">
    <text evidence="1">The sequence shown here is derived from an EMBL/GenBank/DDBJ whole genome shotgun (WGS) entry which is preliminary data.</text>
</comment>
<evidence type="ECO:0000313" key="1">
    <source>
        <dbReference type="EMBL" id="MDQ2089177.1"/>
    </source>
</evidence>
<gene>
    <name evidence="1" type="ORF">NO357_04590</name>
</gene>
<keyword evidence="2" id="KW-1185">Reference proteome</keyword>
<proteinExistence type="predicted"/>
<protein>
    <submittedName>
        <fullName evidence="1">Mth938-like domain-containing protein</fullName>
    </submittedName>
</protein>
<organism evidence="1 2">
    <name type="scientific">Marimonas arenosa</name>
    <dbReference type="NCBI Taxonomy" id="1795305"/>
    <lineage>
        <taxon>Bacteria</taxon>
        <taxon>Pseudomonadati</taxon>
        <taxon>Pseudomonadota</taxon>
        <taxon>Alphaproteobacteria</taxon>
        <taxon>Rhodobacterales</taxon>
        <taxon>Paracoccaceae</taxon>
        <taxon>Marimonas</taxon>
    </lineage>
</organism>
<sequence>MQMNEMDMGGIGAVEGYGPGFFRVAGKVHDGPVLVTARAVRPWAGFEDRAPILALAGEIDVVFFGMGAEIAHLPADLRAAIEAAGIGAEVMNSPAACRTWNLLAAEGRRVALAALPV</sequence>
<dbReference type="SUPFAM" id="SSF64076">
    <property type="entry name" value="MTH938-like"/>
    <property type="match status" value="1"/>
</dbReference>
<reference evidence="1" key="1">
    <citation type="submission" date="2022-07" db="EMBL/GenBank/DDBJ databases">
        <authorList>
            <person name="Otstavnykh N."/>
            <person name="Isaeva M."/>
            <person name="Bystritskaya E."/>
        </authorList>
    </citation>
    <scope>NUCLEOTIDE SEQUENCE</scope>
    <source>
        <strain evidence="1">KCTC 52189</strain>
    </source>
</reference>